<dbReference type="InterPro" id="IPR032820">
    <property type="entry name" value="ATPase_put"/>
</dbReference>
<organism evidence="4 6">
    <name type="scientific">Paraclostridium sordellii</name>
    <name type="common">Clostridium sordellii</name>
    <dbReference type="NCBI Taxonomy" id="1505"/>
    <lineage>
        <taxon>Bacteria</taxon>
        <taxon>Bacillati</taxon>
        <taxon>Bacillota</taxon>
        <taxon>Clostridia</taxon>
        <taxon>Peptostreptococcales</taxon>
        <taxon>Peptostreptococcaceae</taxon>
        <taxon>Paraclostridium</taxon>
    </lineage>
</organism>
<keyword evidence="5" id="KW-1185">Reference proteome</keyword>
<dbReference type="PATRIC" id="fig|1505.7.peg.82"/>
<dbReference type="EMBL" id="LN679998">
    <property type="protein sequence ID" value="CEJ72260.1"/>
    <property type="molecule type" value="Genomic_DNA"/>
</dbReference>
<feature type="transmembrane region" description="Helical" evidence="1">
    <location>
        <begin position="12"/>
        <end position="36"/>
    </location>
</feature>
<name>A0A0A1SD93_PARSO</name>
<feature type="transmembrane region" description="Helical" evidence="1">
    <location>
        <begin position="48"/>
        <end position="73"/>
    </location>
</feature>
<accession>A0A0A1SD93</accession>
<evidence type="ECO:0000313" key="5">
    <source>
        <dbReference type="Proteomes" id="UP000032811"/>
    </source>
</evidence>
<protein>
    <submittedName>
        <fullName evidence="4">ATP synthase transporter protein AtpZ</fullName>
    </submittedName>
</protein>
<dbReference type="eggNOG" id="ENOG50339Q9">
    <property type="taxonomic scope" value="Bacteria"/>
</dbReference>
<keyword evidence="1" id="KW-0812">Transmembrane</keyword>
<dbReference type="KEGG" id="psor:RSJ16_01425"/>
<dbReference type="Proteomes" id="UP000049685">
    <property type="component" value="Unassembled WGS sequence"/>
</dbReference>
<proteinExistence type="predicted"/>
<keyword evidence="1" id="KW-1133">Transmembrane helix</keyword>
<dbReference type="EMBL" id="CEKZ01000026">
    <property type="protein sequence ID" value="CEP41659.1"/>
    <property type="molecule type" value="Genomic_DNA"/>
</dbReference>
<gene>
    <name evidence="4" type="primary">atpZ</name>
    <name evidence="2" type="ORF">ATCC9714_01481</name>
    <name evidence="4" type="ORF">R28058_32181</name>
    <name evidence="3" type="ORF">UMC4404_30901</name>
</gene>
<evidence type="ECO:0000313" key="7">
    <source>
        <dbReference type="Proteomes" id="UP000049685"/>
    </source>
</evidence>
<evidence type="ECO:0000313" key="4">
    <source>
        <dbReference type="EMBL" id="CEP41659.1"/>
    </source>
</evidence>
<reference evidence="6 7" key="1">
    <citation type="submission" date="2015-01" db="EMBL/GenBank/DDBJ databases">
        <authorList>
            <person name="Aslett A.Martin."/>
            <person name="De Silva Nishadi"/>
        </authorList>
    </citation>
    <scope>NUCLEOTIDE SEQUENCE [LARGE SCALE GENOMIC DNA]</scope>
    <source>
        <strain evidence="4 6">R28058</strain>
        <strain evidence="7">UMC4404</strain>
    </source>
</reference>
<dbReference type="Proteomes" id="UP000049127">
    <property type="component" value="Unassembled WGS sequence"/>
</dbReference>
<dbReference type="RefSeq" id="WP_021130270.1">
    <property type="nucleotide sequence ID" value="NZ_BDJI01000002.1"/>
</dbReference>
<dbReference type="GeneID" id="97536024"/>
<evidence type="ECO:0000313" key="2">
    <source>
        <dbReference type="EMBL" id="CEJ72260.1"/>
    </source>
</evidence>
<evidence type="ECO:0000256" key="1">
    <source>
        <dbReference type="SAM" id="Phobius"/>
    </source>
</evidence>
<dbReference type="Pfam" id="PF09527">
    <property type="entry name" value="ATPase_gene1"/>
    <property type="match status" value="1"/>
</dbReference>
<dbReference type="EMBL" id="CDNY01000030">
    <property type="protein sequence ID" value="CEN31904.1"/>
    <property type="molecule type" value="Genomic_DNA"/>
</dbReference>
<evidence type="ECO:0000313" key="3">
    <source>
        <dbReference type="EMBL" id="CEN31904.1"/>
    </source>
</evidence>
<dbReference type="Proteomes" id="UP000032811">
    <property type="component" value="Chromosome 1"/>
</dbReference>
<dbReference type="AlphaFoldDB" id="A0A0A1SD93"/>
<evidence type="ECO:0000313" key="6">
    <source>
        <dbReference type="Proteomes" id="UP000049127"/>
    </source>
</evidence>
<reference evidence="3" key="2">
    <citation type="submission" date="2015-01" db="EMBL/GenBank/DDBJ databases">
        <authorList>
            <person name="Aslett M.A."/>
            <person name="De Silva N."/>
        </authorList>
    </citation>
    <scope>NUCLEOTIDE SEQUENCE</scope>
    <source>
        <strain evidence="2 5">ATCC9714</strain>
        <strain evidence="3">UMC4404</strain>
    </source>
</reference>
<keyword evidence="1" id="KW-0472">Membrane</keyword>
<sequence>MDDKRKKYMQALSMLSLVSQVGLMIIIPILGCAFLGKYLDDKFGTSPLLLLIFLVLGIGGAFSGVYKTLIVYAKRK</sequence>